<evidence type="ECO:0000313" key="8">
    <source>
        <dbReference type="EMBL" id="SVA44756.1"/>
    </source>
</evidence>
<dbReference type="CDD" id="cd04317">
    <property type="entry name" value="EcAspRS_like_N"/>
    <property type="match status" value="1"/>
</dbReference>
<name>A0A381VWT7_9ZZZZ</name>
<dbReference type="InterPro" id="IPR004115">
    <property type="entry name" value="GAD-like_sf"/>
</dbReference>
<evidence type="ECO:0000259" key="7">
    <source>
        <dbReference type="PROSITE" id="PS50862"/>
    </source>
</evidence>
<dbReference type="InterPro" id="IPR004524">
    <property type="entry name" value="Asp-tRNA-ligase_1"/>
</dbReference>
<feature type="non-terminal residue" evidence="8">
    <location>
        <position position="1"/>
    </location>
</feature>
<dbReference type="InterPro" id="IPR045864">
    <property type="entry name" value="aa-tRNA-synth_II/BPL/LPL"/>
</dbReference>
<proteinExistence type="inferred from homology"/>
<dbReference type="InterPro" id="IPR012340">
    <property type="entry name" value="NA-bd_OB-fold"/>
</dbReference>
<dbReference type="PANTHER" id="PTHR22594:SF5">
    <property type="entry name" value="ASPARTATE--TRNA LIGASE, MITOCHONDRIAL"/>
    <property type="match status" value="1"/>
</dbReference>
<dbReference type="GO" id="GO:0003676">
    <property type="term" value="F:nucleic acid binding"/>
    <property type="evidence" value="ECO:0007669"/>
    <property type="project" value="InterPro"/>
</dbReference>
<dbReference type="Pfam" id="PF02938">
    <property type="entry name" value="GAD"/>
    <property type="match status" value="1"/>
</dbReference>
<feature type="domain" description="Aminoacyl-transfer RNA synthetases class-II family profile" evidence="7">
    <location>
        <begin position="151"/>
        <end position="296"/>
    </location>
</feature>
<dbReference type="NCBIfam" id="TIGR00459">
    <property type="entry name" value="aspS_bact"/>
    <property type="match status" value="1"/>
</dbReference>
<evidence type="ECO:0000256" key="1">
    <source>
        <dbReference type="ARBA" id="ARBA00006303"/>
    </source>
</evidence>
<dbReference type="AlphaFoldDB" id="A0A381VWT7"/>
<accession>A0A381VWT7</accession>
<keyword evidence="3" id="KW-0547">Nucleotide-binding</keyword>
<dbReference type="EMBL" id="UINC01010025">
    <property type="protein sequence ID" value="SVA44756.1"/>
    <property type="molecule type" value="Genomic_DNA"/>
</dbReference>
<dbReference type="GO" id="GO:0006422">
    <property type="term" value="P:aspartyl-tRNA aminoacylation"/>
    <property type="evidence" value="ECO:0007669"/>
    <property type="project" value="TreeGrafter"/>
</dbReference>
<evidence type="ECO:0000256" key="2">
    <source>
        <dbReference type="ARBA" id="ARBA00022598"/>
    </source>
</evidence>
<dbReference type="SUPFAM" id="SSF55681">
    <property type="entry name" value="Class II aaRS and biotin synthetases"/>
    <property type="match status" value="1"/>
</dbReference>
<evidence type="ECO:0000256" key="5">
    <source>
        <dbReference type="ARBA" id="ARBA00022917"/>
    </source>
</evidence>
<keyword evidence="2" id="KW-0436">Ligase</keyword>
<feature type="non-terminal residue" evidence="8">
    <location>
        <position position="407"/>
    </location>
</feature>
<dbReference type="GO" id="GO:0004815">
    <property type="term" value="F:aspartate-tRNA ligase activity"/>
    <property type="evidence" value="ECO:0007669"/>
    <property type="project" value="TreeGrafter"/>
</dbReference>
<dbReference type="NCBIfam" id="NF001750">
    <property type="entry name" value="PRK00476.1"/>
    <property type="match status" value="1"/>
</dbReference>
<dbReference type="Pfam" id="PF01336">
    <property type="entry name" value="tRNA_anti-codon"/>
    <property type="match status" value="1"/>
</dbReference>
<dbReference type="PRINTS" id="PR01042">
    <property type="entry name" value="TRNASYNTHASP"/>
</dbReference>
<dbReference type="Gene3D" id="3.30.1360.30">
    <property type="entry name" value="GAD-like domain"/>
    <property type="match status" value="1"/>
</dbReference>
<dbReference type="InterPro" id="IPR029351">
    <property type="entry name" value="GAD_dom"/>
</dbReference>
<dbReference type="Pfam" id="PF00152">
    <property type="entry name" value="tRNA-synt_2"/>
    <property type="match status" value="1"/>
</dbReference>
<dbReference type="SUPFAM" id="SSF50249">
    <property type="entry name" value="Nucleic acid-binding proteins"/>
    <property type="match status" value="1"/>
</dbReference>
<protein>
    <recommendedName>
        <fullName evidence="7">Aminoacyl-transfer RNA synthetases class-II family profile domain-containing protein</fullName>
    </recommendedName>
</protein>
<organism evidence="8">
    <name type="scientific">marine metagenome</name>
    <dbReference type="NCBI Taxonomy" id="408172"/>
    <lineage>
        <taxon>unclassified sequences</taxon>
        <taxon>metagenomes</taxon>
        <taxon>ecological metagenomes</taxon>
    </lineage>
</organism>
<dbReference type="PANTHER" id="PTHR22594">
    <property type="entry name" value="ASPARTYL/LYSYL-TRNA SYNTHETASE"/>
    <property type="match status" value="1"/>
</dbReference>
<dbReference type="InterPro" id="IPR006195">
    <property type="entry name" value="aa-tRNA-synth_II"/>
</dbReference>
<reference evidence="8" key="1">
    <citation type="submission" date="2018-05" db="EMBL/GenBank/DDBJ databases">
        <authorList>
            <person name="Lanie J.A."/>
            <person name="Ng W.-L."/>
            <person name="Kazmierczak K.M."/>
            <person name="Andrzejewski T.M."/>
            <person name="Davidsen T.M."/>
            <person name="Wayne K.J."/>
            <person name="Tettelin H."/>
            <person name="Glass J.I."/>
            <person name="Rusch D."/>
            <person name="Podicherti R."/>
            <person name="Tsui H.-C.T."/>
            <person name="Winkler M.E."/>
        </authorList>
    </citation>
    <scope>NUCLEOTIDE SEQUENCE</scope>
</reference>
<dbReference type="Gene3D" id="2.40.50.140">
    <property type="entry name" value="Nucleic acid-binding proteins"/>
    <property type="match status" value="1"/>
</dbReference>
<dbReference type="PROSITE" id="PS50862">
    <property type="entry name" value="AA_TRNA_LIGASE_II"/>
    <property type="match status" value="1"/>
</dbReference>
<dbReference type="GO" id="GO:0005737">
    <property type="term" value="C:cytoplasm"/>
    <property type="evidence" value="ECO:0007669"/>
    <property type="project" value="InterPro"/>
</dbReference>
<evidence type="ECO:0000256" key="3">
    <source>
        <dbReference type="ARBA" id="ARBA00022741"/>
    </source>
</evidence>
<comment type="similarity">
    <text evidence="1">Belongs to the class-II aminoacyl-tRNA synthetase family. Type 1 subfamily.</text>
</comment>
<evidence type="ECO:0000256" key="4">
    <source>
        <dbReference type="ARBA" id="ARBA00022840"/>
    </source>
</evidence>
<sequence>MFKRTHTCGELRKSNLGEAVSLNGWVNSVRLHGQIIFVDLRDRYGKTQIVFDADSFSGKFGAVKKMSMEDVISIQGTVRNRAKSAVNSKLATGEIEVLISDYTILNESAPLPFVLNDRENAEENLRLKYRYLELRMEELQRNILTRHNTYQVTRKFLSEHEFVEVETPVLMKSTPEGARDYLVPSRIHNGKFYALPQSPQIYKQILMISGYDRYFQIVKCFRDEDLRADRQPEFTQIDIEMSFVDEDDVFFHMEGLIRHIFKSVKNIDLPDPFPRLTYTEAMETYGSDKPDLRYEMKLKNVKEFTDLSEFNAFKSADKVNGLVVKGGAKYSRKIIEELIDHVKKYKAKGLAWMKSKDGVLTGGISKFFSDELQQSMCEKLGLNNDDILFMIGDNASVTLSALGHLRV</sequence>
<evidence type="ECO:0000256" key="6">
    <source>
        <dbReference type="ARBA" id="ARBA00023146"/>
    </source>
</evidence>
<dbReference type="Gene3D" id="3.30.930.10">
    <property type="entry name" value="Bira Bifunctional Protein, Domain 2"/>
    <property type="match status" value="1"/>
</dbReference>
<keyword evidence="4" id="KW-0067">ATP-binding</keyword>
<dbReference type="InterPro" id="IPR004365">
    <property type="entry name" value="NA-bd_OB_tRNA"/>
</dbReference>
<gene>
    <name evidence="8" type="ORF">METZ01_LOCUS97610</name>
</gene>
<keyword evidence="6" id="KW-0030">Aminoacyl-tRNA synthetase</keyword>
<dbReference type="InterPro" id="IPR047089">
    <property type="entry name" value="Asp-tRNA-ligase_1_N"/>
</dbReference>
<dbReference type="InterPro" id="IPR002312">
    <property type="entry name" value="Asp/Asn-tRNA-synth_IIb"/>
</dbReference>
<dbReference type="GO" id="GO:0005524">
    <property type="term" value="F:ATP binding"/>
    <property type="evidence" value="ECO:0007669"/>
    <property type="project" value="UniProtKB-KW"/>
</dbReference>
<dbReference type="SUPFAM" id="SSF55261">
    <property type="entry name" value="GAD domain-like"/>
    <property type="match status" value="1"/>
</dbReference>
<dbReference type="InterPro" id="IPR004364">
    <property type="entry name" value="Aa-tRNA-synt_II"/>
</dbReference>
<keyword evidence="5" id="KW-0648">Protein biosynthesis</keyword>